<dbReference type="InterPro" id="IPR015942">
    <property type="entry name" value="Asp/Glu/hydantoin_racemase"/>
</dbReference>
<dbReference type="STRING" id="140314.SAMN04488076_10920"/>
<dbReference type="Proteomes" id="UP000242754">
    <property type="component" value="Unassembled WGS sequence"/>
</dbReference>
<reference evidence="3 4" key="1">
    <citation type="submission" date="2016-02" db="EMBL/GenBank/DDBJ databases">
        <authorList>
            <person name="Wen L."/>
            <person name="He K."/>
            <person name="Yang H."/>
        </authorList>
    </citation>
    <scope>NUCLEOTIDE SEQUENCE [LARGE SCALE GENOMIC DNA]</scope>
    <source>
        <strain evidence="3">Trichococcus palustris</strain>
    </source>
</reference>
<organism evidence="3 4">
    <name type="scientific">Trichococcus palustris</name>
    <dbReference type="NCBI Taxonomy" id="140314"/>
    <lineage>
        <taxon>Bacteria</taxon>
        <taxon>Bacillati</taxon>
        <taxon>Bacillota</taxon>
        <taxon>Bacilli</taxon>
        <taxon>Lactobacillales</taxon>
        <taxon>Carnobacteriaceae</taxon>
        <taxon>Trichococcus</taxon>
    </lineage>
</organism>
<dbReference type="RefSeq" id="WP_087033353.1">
    <property type="nucleotide sequence ID" value="NZ_FJNE01000005.1"/>
</dbReference>
<dbReference type="PANTHER" id="PTHR21198">
    <property type="entry name" value="GLUTAMATE RACEMASE"/>
    <property type="match status" value="1"/>
</dbReference>
<dbReference type="Gene3D" id="3.40.50.1860">
    <property type="match status" value="2"/>
</dbReference>
<dbReference type="InterPro" id="IPR033134">
    <property type="entry name" value="Asp/Glu_racemase_AS_2"/>
</dbReference>
<dbReference type="PANTHER" id="PTHR21198:SF7">
    <property type="entry name" value="ASPARTATE-GLUTAMATE RACEMASE FAMILY"/>
    <property type="match status" value="1"/>
</dbReference>
<comment type="similarity">
    <text evidence="1">Belongs to the aspartate/glutamate racemases family.</text>
</comment>
<dbReference type="EMBL" id="FJNE01000005">
    <property type="protein sequence ID" value="CZQ94663.1"/>
    <property type="molecule type" value="Genomic_DNA"/>
</dbReference>
<name>A0A143YR19_9LACT</name>
<protein>
    <submittedName>
        <fullName evidence="3">Asp/glu racemase active site</fullName>
    </submittedName>
</protein>
<dbReference type="NCBIfam" id="TIGR00035">
    <property type="entry name" value="asp_race"/>
    <property type="match status" value="1"/>
</dbReference>
<evidence type="ECO:0000256" key="2">
    <source>
        <dbReference type="ARBA" id="ARBA00023235"/>
    </source>
</evidence>
<gene>
    <name evidence="3" type="ORF">Tpal_1780</name>
</gene>
<dbReference type="OrthoDB" id="9803739at2"/>
<dbReference type="PROSITE" id="PS00924">
    <property type="entry name" value="ASP_GLU_RACEMASE_2"/>
    <property type="match status" value="1"/>
</dbReference>
<dbReference type="SUPFAM" id="SSF53681">
    <property type="entry name" value="Aspartate/glutamate racemase"/>
    <property type="match status" value="2"/>
</dbReference>
<dbReference type="InterPro" id="IPR004380">
    <property type="entry name" value="Asp_race"/>
</dbReference>
<dbReference type="InterPro" id="IPR001920">
    <property type="entry name" value="Asp/Glu_race"/>
</dbReference>
<proteinExistence type="inferred from homology"/>
<evidence type="ECO:0000256" key="1">
    <source>
        <dbReference type="ARBA" id="ARBA00007847"/>
    </source>
</evidence>
<evidence type="ECO:0000313" key="3">
    <source>
        <dbReference type="EMBL" id="CZQ94663.1"/>
    </source>
</evidence>
<sequence>MKNFFGILGGMGTLATTNFLVEMNKRHFPENDQDYFNYILINHADIPDRTEYILDPTKPNPVESVIEDVHMLNQLKPEFIIMPCNTIHYFFDEIQKETDIPILNMIDLTVDYISEHFEGAKKVGLFATEGTHRSGIYESKLIEKGYQVVLPDRVLQDKINKMIYYYIKERSNLFFPLYYEILEDFQSCGADIVLLGCTEVSLMNSHDEQGHYPIVDAEKVLLDKTIALAKRLKV</sequence>
<dbReference type="GO" id="GO:0047661">
    <property type="term" value="F:amino-acid racemase activity"/>
    <property type="evidence" value="ECO:0007669"/>
    <property type="project" value="InterPro"/>
</dbReference>
<evidence type="ECO:0000313" key="4">
    <source>
        <dbReference type="Proteomes" id="UP000242754"/>
    </source>
</evidence>
<accession>A0A143YR19</accession>
<dbReference type="Pfam" id="PF01177">
    <property type="entry name" value="Asp_Glu_race"/>
    <property type="match status" value="1"/>
</dbReference>
<dbReference type="AlphaFoldDB" id="A0A143YR19"/>
<keyword evidence="2" id="KW-0413">Isomerase</keyword>
<keyword evidence="4" id="KW-1185">Reference proteome</keyword>